<organism evidence="1 2">
    <name type="scientific">Vitis vinifera</name>
    <name type="common">Grape</name>
    <dbReference type="NCBI Taxonomy" id="29760"/>
    <lineage>
        <taxon>Eukaryota</taxon>
        <taxon>Viridiplantae</taxon>
        <taxon>Streptophyta</taxon>
        <taxon>Embryophyta</taxon>
        <taxon>Tracheophyta</taxon>
        <taxon>Spermatophyta</taxon>
        <taxon>Magnoliopsida</taxon>
        <taxon>eudicotyledons</taxon>
        <taxon>Gunneridae</taxon>
        <taxon>Pentapetalae</taxon>
        <taxon>rosids</taxon>
        <taxon>Vitales</taxon>
        <taxon>Vitaceae</taxon>
        <taxon>Viteae</taxon>
        <taxon>Vitis</taxon>
    </lineage>
</organism>
<protein>
    <submittedName>
        <fullName evidence="1">Uncharacterized protein</fullName>
    </submittedName>
</protein>
<dbReference type="Proteomes" id="UP000288805">
    <property type="component" value="Unassembled WGS sequence"/>
</dbReference>
<evidence type="ECO:0000313" key="1">
    <source>
        <dbReference type="EMBL" id="RVW78446.1"/>
    </source>
</evidence>
<evidence type="ECO:0000313" key="2">
    <source>
        <dbReference type="Proteomes" id="UP000288805"/>
    </source>
</evidence>
<proteinExistence type="predicted"/>
<dbReference type="EMBL" id="QGNW01000296">
    <property type="protein sequence ID" value="RVW78446.1"/>
    <property type="molecule type" value="Genomic_DNA"/>
</dbReference>
<reference evidence="1 2" key="1">
    <citation type="journal article" date="2018" name="PLoS Genet.">
        <title>Population sequencing reveals clonal diversity and ancestral inbreeding in the grapevine cultivar Chardonnay.</title>
        <authorList>
            <person name="Roach M.J."/>
            <person name="Johnson D.L."/>
            <person name="Bohlmann J."/>
            <person name="van Vuuren H.J."/>
            <person name="Jones S.J."/>
            <person name="Pretorius I.S."/>
            <person name="Schmidt S.A."/>
            <person name="Borneman A.R."/>
        </authorList>
    </citation>
    <scope>NUCLEOTIDE SEQUENCE [LARGE SCALE GENOMIC DNA]</scope>
    <source>
        <strain evidence="2">cv. Chardonnay</strain>
        <tissue evidence="1">Leaf</tissue>
    </source>
</reference>
<dbReference type="AlphaFoldDB" id="A0A438H1F6"/>
<sequence>MVSERGLEVDPDKIIAILDMPMPRTEKEIRGYLMMTHMISCCKSMTRVLLYGRFLTKVFKDVSIDLSRETYFEVPSTYEMCDDQSMAMMKFEKVPDGSWVRKVERAPTQALG</sequence>
<accession>A0A438H1F6</accession>
<gene>
    <name evidence="1" type="ORF">CK203_051420</name>
</gene>
<name>A0A438H1F6_VITVI</name>
<comment type="caution">
    <text evidence="1">The sequence shown here is derived from an EMBL/GenBank/DDBJ whole genome shotgun (WGS) entry which is preliminary data.</text>
</comment>